<dbReference type="Proteomes" id="UP000823872">
    <property type="component" value="Chromosome D2"/>
</dbReference>
<reference evidence="1 2" key="1">
    <citation type="submission" date="2021-02" db="EMBL/GenBank/DDBJ databases">
        <title>Safari Cat Assemblies.</title>
        <authorList>
            <person name="Bredemeyer K.R."/>
            <person name="Murphy W.J."/>
        </authorList>
    </citation>
    <scope>NUCLEOTIDE SEQUENCE [LARGE SCALE GENOMIC DNA]</scope>
</reference>
<evidence type="ECO:0000313" key="1">
    <source>
        <dbReference type="Ensembl" id="ENSFCTP00005035094.1"/>
    </source>
</evidence>
<dbReference type="Ensembl" id="ENSFCTT00005048532.1">
    <property type="protein sequence ID" value="ENSFCTP00005035094.1"/>
    <property type="gene ID" value="ENSFCTG00005016895.1"/>
</dbReference>
<evidence type="ECO:0000313" key="2">
    <source>
        <dbReference type="Proteomes" id="UP000823872"/>
    </source>
</evidence>
<reference evidence="1" key="2">
    <citation type="submission" date="2025-08" db="UniProtKB">
        <authorList>
            <consortium name="Ensembl"/>
        </authorList>
    </citation>
    <scope>IDENTIFICATION</scope>
    <source>
        <strain evidence="1">breed Abyssinian</strain>
    </source>
</reference>
<proteinExistence type="predicted"/>
<organism evidence="1 2">
    <name type="scientific">Felis catus</name>
    <name type="common">Cat</name>
    <name type="synonym">Felis silvestris catus</name>
    <dbReference type="NCBI Taxonomy" id="9685"/>
    <lineage>
        <taxon>Eukaryota</taxon>
        <taxon>Metazoa</taxon>
        <taxon>Chordata</taxon>
        <taxon>Craniata</taxon>
        <taxon>Vertebrata</taxon>
        <taxon>Euteleostomi</taxon>
        <taxon>Mammalia</taxon>
        <taxon>Eutheria</taxon>
        <taxon>Laurasiatheria</taxon>
        <taxon>Carnivora</taxon>
        <taxon>Feliformia</taxon>
        <taxon>Felidae</taxon>
        <taxon>Felinae</taxon>
        <taxon>Felis</taxon>
    </lineage>
</organism>
<name>A0ABI7YJT4_FELCA</name>
<protein>
    <submittedName>
        <fullName evidence="1">Uncharacterized protein</fullName>
    </submittedName>
</protein>
<reference evidence="1" key="3">
    <citation type="submission" date="2025-09" db="UniProtKB">
        <authorList>
            <consortium name="Ensembl"/>
        </authorList>
    </citation>
    <scope>IDENTIFICATION</scope>
    <source>
        <strain evidence="1">breed Abyssinian</strain>
    </source>
</reference>
<keyword evidence="2" id="KW-1185">Reference proteome</keyword>
<sequence length="82" mass="9300">MKDTFLLNPPQLEMFKNPVDQEVETLPVPATQLKVVQTNHVEAQDCLNKENEFIRKNEEPRIESSGFLNANSSISSPCNSRL</sequence>
<accession>A0ABI7YJT4</accession>